<evidence type="ECO:0008006" key="8">
    <source>
        <dbReference type="Google" id="ProtNLM"/>
    </source>
</evidence>
<dbReference type="Pfam" id="PF01019">
    <property type="entry name" value="G_glu_transpept"/>
    <property type="match status" value="1"/>
</dbReference>
<dbReference type="OrthoDB" id="9781342at2"/>
<dbReference type="InterPro" id="IPR051792">
    <property type="entry name" value="GGT_bact"/>
</dbReference>
<evidence type="ECO:0000313" key="6">
    <source>
        <dbReference type="EMBL" id="TLQ08991.1"/>
    </source>
</evidence>
<name>A0A5R9C7F9_9LACT</name>
<feature type="compositionally biased region" description="Basic and acidic residues" evidence="5">
    <location>
        <begin position="106"/>
        <end position="119"/>
    </location>
</feature>
<protein>
    <recommendedName>
        <fullName evidence="8">Gamma-glutamyltranspeptidase</fullName>
    </recommendedName>
</protein>
<dbReference type="PANTHER" id="PTHR43199:SF1">
    <property type="entry name" value="GLUTATHIONE HYDROLASE PROENZYME"/>
    <property type="match status" value="1"/>
</dbReference>
<dbReference type="Proteomes" id="UP000307201">
    <property type="component" value="Unassembled WGS sequence"/>
</dbReference>
<sequence>MIIADDEGPLMGIGSPGGERIPNSLTQVITDWVASDRDLQDIIDTPRFHLIDDNLIIEGSLESEQQNELLEIGYNVTNEAYPSISFGSIQVLTIDRENNELSGVADQRREGDWRVETRD</sequence>
<evidence type="ECO:0000256" key="1">
    <source>
        <dbReference type="ARBA" id="ARBA00009381"/>
    </source>
</evidence>
<evidence type="ECO:0000256" key="4">
    <source>
        <dbReference type="ARBA" id="ARBA00023145"/>
    </source>
</evidence>
<comment type="caution">
    <text evidence="6">The sequence shown here is derived from an EMBL/GenBank/DDBJ whole genome shotgun (WGS) entry which is preliminary data.</text>
</comment>
<evidence type="ECO:0000256" key="2">
    <source>
        <dbReference type="ARBA" id="ARBA00022679"/>
    </source>
</evidence>
<gene>
    <name evidence="6" type="ORF">FEZ48_02230</name>
</gene>
<keyword evidence="3" id="KW-0378">Hydrolase</keyword>
<dbReference type="GO" id="GO:0016787">
    <property type="term" value="F:hydrolase activity"/>
    <property type="evidence" value="ECO:0007669"/>
    <property type="project" value="UniProtKB-KW"/>
</dbReference>
<dbReference type="GO" id="GO:0016740">
    <property type="term" value="F:transferase activity"/>
    <property type="evidence" value="ECO:0007669"/>
    <property type="project" value="UniProtKB-KW"/>
</dbReference>
<dbReference type="SUPFAM" id="SSF56235">
    <property type="entry name" value="N-terminal nucleophile aminohydrolases (Ntn hydrolases)"/>
    <property type="match status" value="1"/>
</dbReference>
<dbReference type="InterPro" id="IPR029055">
    <property type="entry name" value="Ntn_hydrolases_N"/>
</dbReference>
<evidence type="ECO:0000256" key="3">
    <source>
        <dbReference type="ARBA" id="ARBA00022801"/>
    </source>
</evidence>
<evidence type="ECO:0000256" key="5">
    <source>
        <dbReference type="SAM" id="MobiDB-lite"/>
    </source>
</evidence>
<reference evidence="6 7" key="1">
    <citation type="submission" date="2019-05" db="EMBL/GenBank/DDBJ databases">
        <title>The metagenome of a microbial culture collection derived from dairy environment covers the genomic content of the human microbiome.</title>
        <authorList>
            <person name="Roder T."/>
            <person name="Wuthrich D."/>
            <person name="Sattari Z."/>
            <person name="Von Ah U."/>
            <person name="Bar C."/>
            <person name="Ronchi F."/>
            <person name="Macpherson A.J."/>
            <person name="Ganal-Vonarburg S.C."/>
            <person name="Bruggmann R."/>
            <person name="Vergeres G."/>
        </authorList>
    </citation>
    <scope>NUCLEOTIDE SEQUENCE [LARGE SCALE GENOMIC DNA]</scope>
    <source>
        <strain evidence="6 7">FAM 24235</strain>
    </source>
</reference>
<dbReference type="EMBL" id="VBTE01000004">
    <property type="protein sequence ID" value="TLQ08991.1"/>
    <property type="molecule type" value="Genomic_DNA"/>
</dbReference>
<organism evidence="6 7">
    <name type="scientific">Marinilactibacillus psychrotolerans</name>
    <dbReference type="NCBI Taxonomy" id="191770"/>
    <lineage>
        <taxon>Bacteria</taxon>
        <taxon>Bacillati</taxon>
        <taxon>Bacillota</taxon>
        <taxon>Bacilli</taxon>
        <taxon>Lactobacillales</taxon>
        <taxon>Carnobacteriaceae</taxon>
        <taxon>Marinilactibacillus</taxon>
    </lineage>
</organism>
<keyword evidence="4" id="KW-0865">Zymogen</keyword>
<dbReference type="InterPro" id="IPR043137">
    <property type="entry name" value="GGT_ssub_C"/>
</dbReference>
<feature type="region of interest" description="Disordered" evidence="5">
    <location>
        <begin position="100"/>
        <end position="119"/>
    </location>
</feature>
<keyword evidence="2" id="KW-0808">Transferase</keyword>
<evidence type="ECO:0000313" key="7">
    <source>
        <dbReference type="Proteomes" id="UP000307201"/>
    </source>
</evidence>
<proteinExistence type="inferred from homology"/>
<comment type="similarity">
    <text evidence="1">Belongs to the gamma-glutamyltransferase family.</text>
</comment>
<accession>A0A5R9C7F9</accession>
<dbReference type="AlphaFoldDB" id="A0A5R9C7F9"/>
<dbReference type="PANTHER" id="PTHR43199">
    <property type="entry name" value="GLUTATHIONE HYDROLASE"/>
    <property type="match status" value="1"/>
</dbReference>
<dbReference type="Gene3D" id="3.60.20.40">
    <property type="match status" value="1"/>
</dbReference>